<dbReference type="EMBL" id="BOOI01000029">
    <property type="protein sequence ID" value="GIH84912.1"/>
    <property type="molecule type" value="Genomic_DNA"/>
</dbReference>
<dbReference type="InterPro" id="IPR034660">
    <property type="entry name" value="DinB/YfiT-like"/>
</dbReference>
<dbReference type="RefSeq" id="WP_068927041.1">
    <property type="nucleotide sequence ID" value="NZ_BMQP01000010.1"/>
</dbReference>
<reference evidence="2" key="1">
    <citation type="submission" date="2021-01" db="EMBL/GenBank/DDBJ databases">
        <title>Whole genome shotgun sequence of Planobispora rosea NBRC 15558.</title>
        <authorList>
            <person name="Komaki H."/>
            <person name="Tamura T."/>
        </authorList>
    </citation>
    <scope>NUCLEOTIDE SEQUENCE</scope>
    <source>
        <strain evidence="2">NBRC 15558</strain>
    </source>
</reference>
<keyword evidence="3" id="KW-1185">Reference proteome</keyword>
<evidence type="ECO:0000259" key="1">
    <source>
        <dbReference type="Pfam" id="PF11716"/>
    </source>
</evidence>
<comment type="caution">
    <text evidence="2">The sequence shown here is derived from an EMBL/GenBank/DDBJ whole genome shotgun (WGS) entry which is preliminary data.</text>
</comment>
<dbReference type="InterPro" id="IPR017517">
    <property type="entry name" value="Maleyloyr_isom"/>
</dbReference>
<dbReference type="Pfam" id="PF11716">
    <property type="entry name" value="MDMPI_N"/>
    <property type="match status" value="1"/>
</dbReference>
<dbReference type="GO" id="GO:0046872">
    <property type="term" value="F:metal ion binding"/>
    <property type="evidence" value="ECO:0007669"/>
    <property type="project" value="InterPro"/>
</dbReference>
<dbReference type="Proteomes" id="UP000655044">
    <property type="component" value="Unassembled WGS sequence"/>
</dbReference>
<organism evidence="2 3">
    <name type="scientific">Planobispora rosea</name>
    <dbReference type="NCBI Taxonomy" id="35762"/>
    <lineage>
        <taxon>Bacteria</taxon>
        <taxon>Bacillati</taxon>
        <taxon>Actinomycetota</taxon>
        <taxon>Actinomycetes</taxon>
        <taxon>Streptosporangiales</taxon>
        <taxon>Streptosporangiaceae</taxon>
        <taxon>Planobispora</taxon>
    </lineage>
</organism>
<name>A0A8J3S2Z9_PLARO</name>
<dbReference type="Gene3D" id="1.20.120.450">
    <property type="entry name" value="dinb family like domain"/>
    <property type="match status" value="1"/>
</dbReference>
<evidence type="ECO:0000313" key="2">
    <source>
        <dbReference type="EMBL" id="GIH84912.1"/>
    </source>
</evidence>
<dbReference type="AlphaFoldDB" id="A0A8J3S2Z9"/>
<dbReference type="SUPFAM" id="SSF109854">
    <property type="entry name" value="DinB/YfiT-like putative metalloenzymes"/>
    <property type="match status" value="1"/>
</dbReference>
<dbReference type="InterPro" id="IPR024344">
    <property type="entry name" value="MDMPI_metal-binding"/>
</dbReference>
<feature type="domain" description="Mycothiol-dependent maleylpyruvate isomerase metal-binding" evidence="1">
    <location>
        <begin position="11"/>
        <end position="116"/>
    </location>
</feature>
<proteinExistence type="predicted"/>
<dbReference type="OrthoDB" id="5178565at2"/>
<dbReference type="NCBIfam" id="TIGR03083">
    <property type="entry name" value="maleylpyruvate isomerase family mycothiol-dependent enzyme"/>
    <property type="match status" value="1"/>
</dbReference>
<sequence>MDSNTIMTWLTAERLSLADFLDELEPHEWAADSLCPGWTVHDVAAHLTLSTRTTLLGTITGMIRARGDWDRMTSTAARQRAARYRPAEFIEQVRATAGSDHRAPGAGPLDPLVDALVHGQDIARPLGRTREMPTQQAAAALDHVRVSLFYGARRRFEGMRLVATDLDWSAGEGPDEIRGPVGDLLLLATGRAAGLAGLSGRGAERIAATL</sequence>
<gene>
    <name evidence="2" type="ORF">Pro02_33200</name>
</gene>
<protein>
    <recommendedName>
        <fullName evidence="1">Mycothiol-dependent maleylpyruvate isomerase metal-binding domain-containing protein</fullName>
    </recommendedName>
</protein>
<evidence type="ECO:0000313" key="3">
    <source>
        <dbReference type="Proteomes" id="UP000655044"/>
    </source>
</evidence>
<accession>A0A8J3S2Z9</accession>